<dbReference type="SUPFAM" id="SSF81442">
    <property type="entry name" value="Cytochrome c oxidase subunit I-like"/>
    <property type="match status" value="1"/>
</dbReference>
<organism evidence="5 6">
    <name type="scientific">Azospirillum brasilense</name>
    <dbReference type="NCBI Taxonomy" id="192"/>
    <lineage>
        <taxon>Bacteria</taxon>
        <taxon>Pseudomonadati</taxon>
        <taxon>Pseudomonadota</taxon>
        <taxon>Alphaproteobacteria</taxon>
        <taxon>Rhodospirillales</taxon>
        <taxon>Azospirillaceae</taxon>
        <taxon>Azospirillum</taxon>
    </lineage>
</organism>
<feature type="transmembrane region" description="Helical" evidence="3">
    <location>
        <begin position="102"/>
        <end position="123"/>
    </location>
</feature>
<keyword evidence="3" id="KW-0812">Transmembrane</keyword>
<evidence type="ECO:0000256" key="2">
    <source>
        <dbReference type="SAM" id="MobiDB-lite"/>
    </source>
</evidence>
<keyword evidence="1" id="KW-0249">Electron transport</keyword>
<feature type="transmembrane region" description="Helical" evidence="3">
    <location>
        <begin position="497"/>
        <end position="520"/>
    </location>
</feature>
<reference evidence="5 6" key="1">
    <citation type="submission" date="2018-09" db="EMBL/GenBank/DDBJ databases">
        <title>Whole genome based analysis of evolution and adaptive divergence in Indian and Brazilian strains of Azospirillum brasilense.</title>
        <authorList>
            <person name="Singh C."/>
            <person name="Tripathi A.K."/>
        </authorList>
    </citation>
    <scope>NUCLEOTIDE SEQUENCE [LARGE SCALE GENOMIC DNA]</scope>
    <source>
        <strain evidence="5 6">MTCC4039</strain>
        <plasmid evidence="5 6">p1</plasmid>
    </source>
</reference>
<dbReference type="GO" id="GO:0004129">
    <property type="term" value="F:cytochrome-c oxidase activity"/>
    <property type="evidence" value="ECO:0007669"/>
    <property type="project" value="InterPro"/>
</dbReference>
<feature type="transmembrane region" description="Helical" evidence="3">
    <location>
        <begin position="329"/>
        <end position="349"/>
    </location>
</feature>
<dbReference type="Proteomes" id="UP000298693">
    <property type="component" value="Plasmid p1"/>
</dbReference>
<keyword evidence="3" id="KW-1133">Transmembrane helix</keyword>
<protein>
    <recommendedName>
        <fullName evidence="4">Cytochrome oxidase subunit I profile domain-containing protein</fullName>
    </recommendedName>
</protein>
<feature type="transmembrane region" description="Helical" evidence="3">
    <location>
        <begin position="56"/>
        <end position="82"/>
    </location>
</feature>
<proteinExistence type="predicted"/>
<name>A0A4D8R2Q1_AZOBR</name>
<keyword evidence="1" id="KW-0813">Transport</keyword>
<feature type="domain" description="Cytochrome oxidase subunit I profile" evidence="4">
    <location>
        <begin position="66"/>
        <end position="549"/>
    </location>
</feature>
<dbReference type="EMBL" id="CP032346">
    <property type="protein sequence ID" value="QCO16917.1"/>
    <property type="molecule type" value="Genomic_DNA"/>
</dbReference>
<feature type="region of interest" description="Disordered" evidence="2">
    <location>
        <begin position="1"/>
        <end position="25"/>
    </location>
</feature>
<feature type="transmembrane region" description="Helical" evidence="3">
    <location>
        <begin position="259"/>
        <end position="279"/>
    </location>
</feature>
<geneLocation type="plasmid" evidence="5">
    <name>p1</name>
</geneLocation>
<evidence type="ECO:0000256" key="1">
    <source>
        <dbReference type="ARBA" id="ARBA00022660"/>
    </source>
</evidence>
<gene>
    <name evidence="5" type="ORF">D3869_16600</name>
</gene>
<dbReference type="InterPro" id="IPR023616">
    <property type="entry name" value="Cyt_c_oxase-like_su1_dom"/>
</dbReference>
<dbReference type="InterPro" id="IPR000883">
    <property type="entry name" value="Cyt_C_Oxase_1"/>
</dbReference>
<dbReference type="Pfam" id="PF00115">
    <property type="entry name" value="COX1"/>
    <property type="match status" value="1"/>
</dbReference>
<dbReference type="AlphaFoldDB" id="A0A4D8R2Q1"/>
<feature type="transmembrane region" description="Helical" evidence="3">
    <location>
        <begin position="175"/>
        <end position="201"/>
    </location>
</feature>
<evidence type="ECO:0000256" key="3">
    <source>
        <dbReference type="SAM" id="Phobius"/>
    </source>
</evidence>
<evidence type="ECO:0000259" key="4">
    <source>
        <dbReference type="PROSITE" id="PS50855"/>
    </source>
</evidence>
<feature type="compositionally biased region" description="Basic residues" evidence="2">
    <location>
        <begin position="1"/>
        <end position="21"/>
    </location>
</feature>
<dbReference type="GO" id="GO:0009060">
    <property type="term" value="P:aerobic respiration"/>
    <property type="evidence" value="ECO:0007669"/>
    <property type="project" value="InterPro"/>
</dbReference>
<feature type="transmembrane region" description="Helical" evidence="3">
    <location>
        <begin position="135"/>
        <end position="155"/>
    </location>
</feature>
<feature type="transmembrane region" description="Helical" evidence="3">
    <location>
        <begin position="377"/>
        <end position="399"/>
    </location>
</feature>
<sequence length="589" mass="62183">MHRLLRPGARRHAGPHRRRVTRGGPTLDTISTNVAPVGSKPALAARIKALPTPDKALLKLLFGAALLALVLGLTGGFVTALARAGALTFFPDDAYRLLTLHGVSLFFYWLYLIQAALLLVLAAAESGRGLALRPFAWLGAALMLAGFGVSEWISYTGTPLLYDGSPELATDDPRSVGFFALGYLLLSGGLVASAVSGIATVLQPRLRGEADAFTSIGFALFAWAGFLVVSAVAATNAFLPGVLWATGMGPFPADHGTEWHILFHNLHYLPLMATVLVWYVLTEHLTGVKSIHGARMSKIVFAAYLVFVPPTSLYHMFLEPNLSEGVRVVGSLLSLFVSVPTLAAFAIIVSSLEASARARGATGLFGWMRGLPWDNPAMANMGWAAVNMMVGITFAFVLIQGKLAPMLSDTFFVPGYFHFFAVGVLTQTFLAAMMVMLPALSGGSLWRPAVLRRMPVVVTIGLLVFGAAGITAGFMGVPRRVFDVSYGGMAPAAWPVLMALVGVGATVFAVAVSVTVYGVVRTLLSRRATAEQAPVVDWQAGARGVGAAPAWTGPVSVAALVAAMYVFTIVAFRLIQSLPIIAIGGGHGH</sequence>
<evidence type="ECO:0000313" key="5">
    <source>
        <dbReference type="EMBL" id="QCO16917.1"/>
    </source>
</evidence>
<dbReference type="InterPro" id="IPR036927">
    <property type="entry name" value="Cyt_c_oxase-like_su1_sf"/>
</dbReference>
<accession>A0A4D8R2Q1</accession>
<dbReference type="GO" id="GO:0020037">
    <property type="term" value="F:heme binding"/>
    <property type="evidence" value="ECO:0007669"/>
    <property type="project" value="InterPro"/>
</dbReference>
<feature type="transmembrane region" description="Helical" evidence="3">
    <location>
        <begin position="419"/>
        <end position="442"/>
    </location>
</feature>
<keyword evidence="1" id="KW-0679">Respiratory chain</keyword>
<evidence type="ECO:0000313" key="6">
    <source>
        <dbReference type="Proteomes" id="UP000298693"/>
    </source>
</evidence>
<feature type="transmembrane region" description="Helical" evidence="3">
    <location>
        <begin position="213"/>
        <end position="239"/>
    </location>
</feature>
<dbReference type="GO" id="GO:0016020">
    <property type="term" value="C:membrane"/>
    <property type="evidence" value="ECO:0007669"/>
    <property type="project" value="InterPro"/>
</dbReference>
<dbReference type="PROSITE" id="PS50855">
    <property type="entry name" value="COX1"/>
    <property type="match status" value="1"/>
</dbReference>
<keyword evidence="3" id="KW-0472">Membrane</keyword>
<feature type="transmembrane region" description="Helical" evidence="3">
    <location>
        <begin position="454"/>
        <end position="477"/>
    </location>
</feature>
<dbReference type="Gene3D" id="1.20.210.10">
    <property type="entry name" value="Cytochrome c oxidase-like, subunit I domain"/>
    <property type="match status" value="1"/>
</dbReference>
<keyword evidence="5" id="KW-0614">Plasmid</keyword>
<feature type="transmembrane region" description="Helical" evidence="3">
    <location>
        <begin position="299"/>
        <end position="317"/>
    </location>
</feature>